<accession>A0A6J5TTK5</accession>
<organism evidence="1 2">
    <name type="scientific">Prunus armeniaca</name>
    <name type="common">Apricot</name>
    <name type="synonym">Armeniaca vulgaris</name>
    <dbReference type="NCBI Taxonomy" id="36596"/>
    <lineage>
        <taxon>Eukaryota</taxon>
        <taxon>Viridiplantae</taxon>
        <taxon>Streptophyta</taxon>
        <taxon>Embryophyta</taxon>
        <taxon>Tracheophyta</taxon>
        <taxon>Spermatophyta</taxon>
        <taxon>Magnoliopsida</taxon>
        <taxon>eudicotyledons</taxon>
        <taxon>Gunneridae</taxon>
        <taxon>Pentapetalae</taxon>
        <taxon>rosids</taxon>
        <taxon>fabids</taxon>
        <taxon>Rosales</taxon>
        <taxon>Rosaceae</taxon>
        <taxon>Amygdaloideae</taxon>
        <taxon>Amygdaleae</taxon>
        <taxon>Prunus</taxon>
    </lineage>
</organism>
<dbReference type="Proteomes" id="UP000507222">
    <property type="component" value="Unassembled WGS sequence"/>
</dbReference>
<dbReference type="AlphaFoldDB" id="A0A6J5TTK5"/>
<evidence type="ECO:0000313" key="1">
    <source>
        <dbReference type="EMBL" id="CAB4267082.1"/>
    </source>
</evidence>
<protein>
    <submittedName>
        <fullName evidence="1">Uncharacterized protein</fullName>
    </submittedName>
</protein>
<reference evidence="1 2" key="1">
    <citation type="submission" date="2020-05" db="EMBL/GenBank/DDBJ databases">
        <authorList>
            <person name="Campoy J."/>
            <person name="Schneeberger K."/>
            <person name="Spophaly S."/>
        </authorList>
    </citation>
    <scope>NUCLEOTIDE SEQUENCE [LARGE SCALE GENOMIC DNA]</scope>
    <source>
        <strain evidence="1">PruArmRojPasFocal</strain>
    </source>
</reference>
<evidence type="ECO:0000313" key="2">
    <source>
        <dbReference type="Proteomes" id="UP000507222"/>
    </source>
</evidence>
<proteinExistence type="predicted"/>
<sequence length="109" mass="11846">MAVAELKIAQEPLHEPKIQLAEPKIEPEPVAQSKIQLEPLAEATIMEAVAEVKMAPKAELEPKISSVAAAYLKMAPDGKDDTKDFDGEDDNNGGWGFLSFSAILERDLD</sequence>
<dbReference type="EMBL" id="CAEKDK010000001">
    <property type="protein sequence ID" value="CAB4267082.1"/>
    <property type="molecule type" value="Genomic_DNA"/>
</dbReference>
<name>A0A6J5TTK5_PRUAR</name>
<gene>
    <name evidence="1" type="ORF">CURHAP_LOCUS9646</name>
</gene>